<reference evidence="2" key="1">
    <citation type="journal article" date="2015" name="Microbiology">
        <title>Similarities in murine infection and immune response to Borrelia bissettii and Borrelia burgdorferi sensu stricto.</title>
        <authorList>
            <person name="Leydet B.F.Jr."/>
            <person name="Liang F.T."/>
        </authorList>
    </citation>
    <scope>NUCLEOTIDE SEQUENCE [LARGE SCALE GENOMIC DNA]</scope>
    <source>
        <strain evidence="2">CO275</strain>
        <plasmid evidence="2">unnamed</plasmid>
    </source>
</reference>
<dbReference type="InterPro" id="IPR008478">
    <property type="entry name" value="DUF759_BOR_spp"/>
</dbReference>
<name>A0A1L8Z8V1_BORBI</name>
<sequence length="443" mass="49280">MSDKFTIKFKGILDHAATKKAIEQDISKMEKYLKPKKSSLGSTKDIVKNNLSDKKKELNRQSKFESLRERVEKYRLSQTKKLMKQGMGFEKARKEAFKRSLMSDRDKRRLEYKELAKESKAKSKMLAASQGKGLVAKIAIGSALVNVIGNAMSKVGGGLIGFLYGFMKKSVENKSKEEQLKQLNKVFYSDKERNKIWNAIKGMKGFERDLEKEDLLRTASVLKGHIRELKLNDEEGDNVVNATKLAAMFRSTGLVGDNESAVEVVSKILKGELTEAFNILKPIDKFGEKYLEAMKNKLEFLTQEGGEKKLRPEIIADLIKDISSLKIMGHSDKLSEGKSKLDKIEQTLENVTSDVLMPVIGKISGILDKIMNLNFKQILQDIVDAIKGGISSAFGGIKNIGSSVVNTASNVASNIAYYLNPSNLSIFGNNNNNTGGDDSVNFK</sequence>
<evidence type="ECO:0000256" key="1">
    <source>
        <dbReference type="SAM" id="MobiDB-lite"/>
    </source>
</evidence>
<organism evidence="2">
    <name type="scientific">Borrelia bissettiae</name>
    <name type="common">Borreliella bissettiae</name>
    <dbReference type="NCBI Taxonomy" id="64897"/>
    <lineage>
        <taxon>Bacteria</taxon>
        <taxon>Pseudomonadati</taxon>
        <taxon>Spirochaetota</taxon>
        <taxon>Spirochaetia</taxon>
        <taxon>Spirochaetales</taxon>
        <taxon>Borreliaceae</taxon>
        <taxon>Borreliella</taxon>
    </lineage>
</organism>
<geneLocation type="plasmid" evidence="2">
    <name>unnamed</name>
</geneLocation>
<feature type="compositionally biased region" description="Basic and acidic residues" evidence="1">
    <location>
        <begin position="45"/>
        <end position="57"/>
    </location>
</feature>
<gene>
    <name evidence="2" type="ORF">ER70_10315</name>
</gene>
<reference evidence="2" key="2">
    <citation type="submission" date="2015-07" db="EMBL/GenBank/DDBJ databases">
        <authorList>
            <person name="Noorani M."/>
        </authorList>
    </citation>
    <scope>NUCLEOTIDE SEQUENCE</scope>
    <source>
        <strain evidence="2">CO275</strain>
        <plasmid evidence="2">unnamed</plasmid>
    </source>
</reference>
<keyword evidence="2" id="KW-0614">Plasmid</keyword>
<accession>A0A1L8Z8V1</accession>
<proteinExistence type="predicted"/>
<dbReference type="Pfam" id="PF05537">
    <property type="entry name" value="DUF759"/>
    <property type="match status" value="1"/>
</dbReference>
<dbReference type="OrthoDB" id="351082at2"/>
<comment type="caution">
    <text evidence="2">The sequence shown here is derived from an EMBL/GenBank/DDBJ whole genome shotgun (WGS) entry which is preliminary data.</text>
</comment>
<evidence type="ECO:0000313" key="2">
    <source>
        <dbReference type="EMBL" id="OJH14170.1"/>
    </source>
</evidence>
<feature type="region of interest" description="Disordered" evidence="1">
    <location>
        <begin position="37"/>
        <end position="57"/>
    </location>
</feature>
<dbReference type="AlphaFoldDB" id="A0A1L8Z8V1"/>
<protein>
    <submittedName>
        <fullName evidence="2">Uncharacterized protein</fullName>
    </submittedName>
</protein>
<dbReference type="EMBL" id="JNBW01000700">
    <property type="protein sequence ID" value="OJH14170.1"/>
    <property type="molecule type" value="Genomic_DNA"/>
</dbReference>